<dbReference type="RefSeq" id="WP_101678084.1">
    <property type="nucleotide sequence ID" value="NZ_CAUPGZ010000005.1"/>
</dbReference>
<evidence type="ECO:0000313" key="1">
    <source>
        <dbReference type="EMBL" id="WOT01199.1"/>
    </source>
</evidence>
<dbReference type="EMBL" id="CP136958">
    <property type="protein sequence ID" value="WOT01199.1"/>
    <property type="molecule type" value="Genomic_DNA"/>
</dbReference>
<dbReference type="GO" id="GO:0005829">
    <property type="term" value="C:cytosol"/>
    <property type="evidence" value="ECO:0007669"/>
    <property type="project" value="TreeGrafter"/>
</dbReference>
<dbReference type="GO" id="GO:0000287">
    <property type="term" value="F:magnesium ion binding"/>
    <property type="evidence" value="ECO:0007669"/>
    <property type="project" value="TreeGrafter"/>
</dbReference>
<dbReference type="Gene3D" id="3.40.50.1000">
    <property type="entry name" value="HAD superfamily/HAD-like"/>
    <property type="match status" value="1"/>
</dbReference>
<dbReference type="Pfam" id="PF08282">
    <property type="entry name" value="Hydrolase_3"/>
    <property type="match status" value="1"/>
</dbReference>
<accession>A0AAF0YPW4</accession>
<proteinExistence type="predicted"/>
<evidence type="ECO:0000313" key="2">
    <source>
        <dbReference type="Proteomes" id="UP000234560"/>
    </source>
</evidence>
<dbReference type="Proteomes" id="UP000234560">
    <property type="component" value="Chromosome"/>
</dbReference>
<dbReference type="KEGG" id="cpyr:CYJ47_07835"/>
<dbReference type="AlphaFoldDB" id="A0AAF0YPW4"/>
<dbReference type="PANTHER" id="PTHR10000:SF8">
    <property type="entry name" value="HAD SUPERFAMILY HYDROLASE-LIKE, TYPE 3"/>
    <property type="match status" value="1"/>
</dbReference>
<sequence length="275" mass="30248">MKLLACDMDGTLLTPEGHLPQGFWQLMDDIEAENSRRADDESIIFLPASGRSLPTLEGLFTRGSETPELDYFLAGNGCVVSLHGDVKTVDHLGADTVYSILAAADEFDEPLWKIFHFPEKTVAPRDPEFLHFLEHYTVHLSVVPDLEGAVTDDVVNMSVYRPHGPATDVWRYFSDRFPQLSVLESSGNWCDIMPRGVDKGTGLEFIQRELGITRADTFCFVDYFNDVGLIAPSGTSFAMSNSHPEVAAMCSHTIGSNAEGAVVSTIREGLSSGWL</sequence>
<reference evidence="1" key="1">
    <citation type="submission" date="2017-12" db="EMBL/GenBank/DDBJ databases">
        <authorList>
            <person name="Thomas-White K."/>
            <person name="Wolfe A.J."/>
        </authorList>
    </citation>
    <scope>NUCLEOTIDE SEQUENCE</scope>
    <source>
        <strain evidence="1">UMB0763</strain>
    </source>
</reference>
<dbReference type="PANTHER" id="PTHR10000">
    <property type="entry name" value="PHOSPHOSERINE PHOSPHATASE"/>
    <property type="match status" value="1"/>
</dbReference>
<dbReference type="EC" id="3.1.3.-" evidence="1"/>
<name>A0AAF0YPW4_9CORY</name>
<dbReference type="GO" id="GO:0016791">
    <property type="term" value="F:phosphatase activity"/>
    <property type="evidence" value="ECO:0007669"/>
    <property type="project" value="TreeGrafter"/>
</dbReference>
<keyword evidence="1" id="KW-0378">Hydrolase</keyword>
<dbReference type="InterPro" id="IPR023214">
    <property type="entry name" value="HAD_sf"/>
</dbReference>
<organism evidence="1 2">
    <name type="scientific">Corynebacterium pyruviciproducens</name>
    <dbReference type="NCBI Taxonomy" id="598660"/>
    <lineage>
        <taxon>Bacteria</taxon>
        <taxon>Bacillati</taxon>
        <taxon>Actinomycetota</taxon>
        <taxon>Actinomycetes</taxon>
        <taxon>Mycobacteriales</taxon>
        <taxon>Corynebacteriaceae</taxon>
        <taxon>Corynebacterium</taxon>
    </lineage>
</organism>
<dbReference type="Gene3D" id="3.30.1240.10">
    <property type="match status" value="1"/>
</dbReference>
<reference evidence="1" key="2">
    <citation type="submission" date="2023-10" db="EMBL/GenBank/DDBJ databases">
        <authorList>
            <person name="Choi B."/>
        </authorList>
    </citation>
    <scope>NUCLEOTIDE SEQUENCE</scope>
    <source>
        <strain evidence="1">UMB0763</strain>
    </source>
</reference>
<protein>
    <submittedName>
        <fullName evidence="1">HAD family hydrolase</fullName>
        <ecNumber evidence="1">3.1.3.-</ecNumber>
    </submittedName>
</protein>
<dbReference type="InterPro" id="IPR036412">
    <property type="entry name" value="HAD-like_sf"/>
</dbReference>
<gene>
    <name evidence="1" type="ORF">CYJ47_07835</name>
</gene>
<dbReference type="SUPFAM" id="SSF56784">
    <property type="entry name" value="HAD-like"/>
    <property type="match status" value="1"/>
</dbReference>
<dbReference type="PROSITE" id="PS01228">
    <property type="entry name" value="COF_1"/>
    <property type="match status" value="1"/>
</dbReference>